<dbReference type="InterPro" id="IPR000868">
    <property type="entry name" value="Isochorismatase-like_dom"/>
</dbReference>
<dbReference type="Pfam" id="PF00857">
    <property type="entry name" value="Isochorismatase"/>
    <property type="match status" value="1"/>
</dbReference>
<reference evidence="4 5" key="1">
    <citation type="submission" date="2014-12" db="EMBL/GenBank/DDBJ databases">
        <title>Draft genome sequences of 29 type strains of Enterococci.</title>
        <authorList>
            <person name="Zhong Z."/>
            <person name="Sun Z."/>
            <person name="Liu W."/>
            <person name="Zhang W."/>
            <person name="Zhang H."/>
        </authorList>
    </citation>
    <scope>NUCLEOTIDE SEQUENCE [LARGE SCALE GENOMIC DNA]</scope>
    <source>
        <strain evidence="4 5">DSM 17122</strain>
    </source>
</reference>
<evidence type="ECO:0000313" key="4">
    <source>
        <dbReference type="EMBL" id="OJG46113.1"/>
    </source>
</evidence>
<proteinExistence type="inferred from homology"/>
<dbReference type="Gene3D" id="3.40.50.850">
    <property type="entry name" value="Isochorismatase-like"/>
    <property type="match status" value="1"/>
</dbReference>
<protein>
    <recommendedName>
        <fullName evidence="3">Isochorismatase-like domain-containing protein</fullName>
    </recommendedName>
</protein>
<sequence length="168" mass="18910">MSPYTNEEILSASNKLANFFKHTDALIVLVNVDGTTFSYLHPSRINRAEETPFPKLYTELSMDIAKDEAAKNVIQITKHNPGAFFGTDLDLQLRRRGIDTIILSGVSTSNGVYATALDAFQYGYKLYIVEDATADRDTEMHNLFFKKLYPKLGSVIKLSDILELETHD</sequence>
<dbReference type="PANTHER" id="PTHR43540:SF7">
    <property type="entry name" value="ISOCHORISMATASE FAMILY PROTEIN YECD"/>
    <property type="match status" value="1"/>
</dbReference>
<dbReference type="STRING" id="249189.RV04_GL001279"/>
<comment type="similarity">
    <text evidence="1">Belongs to the isochorismatase family.</text>
</comment>
<comment type="caution">
    <text evidence="4">The sequence shown here is derived from an EMBL/GenBank/DDBJ whole genome shotgun (WGS) entry which is preliminary data.</text>
</comment>
<accession>A0A1L8TPF8</accession>
<feature type="domain" description="Isochorismatase-like" evidence="3">
    <location>
        <begin position="5"/>
        <end position="157"/>
    </location>
</feature>
<evidence type="ECO:0000259" key="3">
    <source>
        <dbReference type="Pfam" id="PF00857"/>
    </source>
</evidence>
<name>A0A1L8TPF8_9ENTE</name>
<dbReference type="InterPro" id="IPR050272">
    <property type="entry name" value="Isochorismatase-like_hydrls"/>
</dbReference>
<gene>
    <name evidence="4" type="ORF">RV04_GL001279</name>
</gene>
<evidence type="ECO:0000256" key="1">
    <source>
        <dbReference type="ARBA" id="ARBA00006336"/>
    </source>
</evidence>
<evidence type="ECO:0000256" key="2">
    <source>
        <dbReference type="ARBA" id="ARBA00022801"/>
    </source>
</evidence>
<dbReference type="GO" id="GO:0016787">
    <property type="term" value="F:hydrolase activity"/>
    <property type="evidence" value="ECO:0007669"/>
    <property type="project" value="UniProtKB-KW"/>
</dbReference>
<keyword evidence="5" id="KW-1185">Reference proteome</keyword>
<keyword evidence="2" id="KW-0378">Hydrolase</keyword>
<dbReference type="AlphaFoldDB" id="A0A1L8TPF8"/>
<dbReference type="EMBL" id="JXKQ01000003">
    <property type="protein sequence ID" value="OJG46113.1"/>
    <property type="molecule type" value="Genomic_DNA"/>
</dbReference>
<organism evidence="4 5">
    <name type="scientific">Enterococcus hermanniensis</name>
    <dbReference type="NCBI Taxonomy" id="249189"/>
    <lineage>
        <taxon>Bacteria</taxon>
        <taxon>Bacillati</taxon>
        <taxon>Bacillota</taxon>
        <taxon>Bacilli</taxon>
        <taxon>Lactobacillales</taxon>
        <taxon>Enterococcaceae</taxon>
        <taxon>Enterococcus</taxon>
    </lineage>
</organism>
<dbReference type="Proteomes" id="UP000182077">
    <property type="component" value="Unassembled WGS sequence"/>
</dbReference>
<evidence type="ECO:0000313" key="5">
    <source>
        <dbReference type="Proteomes" id="UP000182077"/>
    </source>
</evidence>
<dbReference type="SUPFAM" id="SSF52499">
    <property type="entry name" value="Isochorismatase-like hydrolases"/>
    <property type="match status" value="1"/>
</dbReference>
<dbReference type="CDD" id="cd00431">
    <property type="entry name" value="cysteine_hydrolases"/>
    <property type="match status" value="1"/>
</dbReference>
<dbReference type="InterPro" id="IPR036380">
    <property type="entry name" value="Isochorismatase-like_sf"/>
</dbReference>
<dbReference type="PANTHER" id="PTHR43540">
    <property type="entry name" value="PEROXYUREIDOACRYLATE/UREIDOACRYLATE AMIDOHYDROLASE-RELATED"/>
    <property type="match status" value="1"/>
</dbReference>